<gene>
    <name evidence="2" type="ORF">QMQ05_05035</name>
</gene>
<organism evidence="2 3">
    <name type="scientific">Glutamicibacter ectropisis</name>
    <dbReference type="NCBI Taxonomy" id="3046593"/>
    <lineage>
        <taxon>Bacteria</taxon>
        <taxon>Bacillati</taxon>
        <taxon>Actinomycetota</taxon>
        <taxon>Actinomycetes</taxon>
        <taxon>Micrococcales</taxon>
        <taxon>Micrococcaceae</taxon>
        <taxon>Glutamicibacter</taxon>
    </lineage>
</organism>
<evidence type="ECO:0000313" key="3">
    <source>
        <dbReference type="Proteomes" id="UP001486888"/>
    </source>
</evidence>
<evidence type="ECO:0000313" key="2">
    <source>
        <dbReference type="EMBL" id="XAO46895.1"/>
    </source>
</evidence>
<accession>A0AAU6WGS8</accession>
<dbReference type="KEGG" id="gey:QMQ05_05035"/>
<feature type="chain" id="PRO_5043683327" description="Secreted protein" evidence="1">
    <location>
        <begin position="31"/>
        <end position="83"/>
    </location>
</feature>
<dbReference type="Proteomes" id="UP001486888">
    <property type="component" value="Chromosome"/>
</dbReference>
<name>A0AAU6WGS8_9MICC</name>
<keyword evidence="3" id="KW-1185">Reference proteome</keyword>
<dbReference type="EMBL" id="CP125942">
    <property type="protein sequence ID" value="XAO46895.1"/>
    <property type="molecule type" value="Genomic_DNA"/>
</dbReference>
<feature type="signal peptide" evidence="1">
    <location>
        <begin position="1"/>
        <end position="30"/>
    </location>
</feature>
<evidence type="ECO:0008006" key="4">
    <source>
        <dbReference type="Google" id="ProtNLM"/>
    </source>
</evidence>
<dbReference type="RefSeq" id="WP_345473530.1">
    <property type="nucleotide sequence ID" value="NZ_CP125942.1"/>
</dbReference>
<reference evidence="2 3" key="1">
    <citation type="submission" date="2023-05" db="EMBL/GenBank/DDBJ databases">
        <title>Glutamicibacter sp. B1, complete genome.</title>
        <authorList>
            <person name="Long Y.H."/>
            <person name="Fang T."/>
            <person name="Li X.Y."/>
        </authorList>
    </citation>
    <scope>NUCLEOTIDE SEQUENCE [LARGE SCALE GENOMIC DNA]</scope>
    <source>
        <strain evidence="2 3">B1</strain>
    </source>
</reference>
<sequence length="83" mass="8625">MKFKRHLAACATAGILAVGMGLLAVPAAQASNKTYTQDVASAGTCAKMETATVQAFKSSGYKVKSHACLKSSGTYTLMISYSK</sequence>
<dbReference type="AlphaFoldDB" id="A0AAU6WGS8"/>
<evidence type="ECO:0000256" key="1">
    <source>
        <dbReference type="SAM" id="SignalP"/>
    </source>
</evidence>
<keyword evidence="1" id="KW-0732">Signal</keyword>
<proteinExistence type="predicted"/>
<protein>
    <recommendedName>
        <fullName evidence="4">Secreted protein</fullName>
    </recommendedName>
</protein>